<sequence length="89" mass="10613">MFRYHAQEKFSNKRFFDERILLEFSNKHQSKFHIALKTCMKQQYNNDSVTVTLTKKKEKMPAKSNRVSNSMWFQDPKRLVPSVSKLNGN</sequence>
<evidence type="ECO:0000313" key="1">
    <source>
        <dbReference type="EMBL" id="CRK89133.1"/>
    </source>
</evidence>
<dbReference type="AlphaFoldDB" id="A0A1J1HM65"/>
<gene>
    <name evidence="1" type="ORF">CLUMA_CG002894</name>
</gene>
<keyword evidence="2" id="KW-1185">Reference proteome</keyword>
<evidence type="ECO:0000313" key="2">
    <source>
        <dbReference type="Proteomes" id="UP000183832"/>
    </source>
</evidence>
<name>A0A1J1HM65_9DIPT</name>
<accession>A0A1J1HM65</accession>
<protein>
    <submittedName>
        <fullName evidence="1">CLUMA_CG002894, isoform A</fullName>
    </submittedName>
</protein>
<proteinExistence type="predicted"/>
<dbReference type="EMBL" id="CVRI01000011">
    <property type="protein sequence ID" value="CRK89133.1"/>
    <property type="molecule type" value="Genomic_DNA"/>
</dbReference>
<dbReference type="Proteomes" id="UP000183832">
    <property type="component" value="Unassembled WGS sequence"/>
</dbReference>
<reference evidence="1 2" key="1">
    <citation type="submission" date="2015-04" db="EMBL/GenBank/DDBJ databases">
        <authorList>
            <person name="Syromyatnikov M.Y."/>
            <person name="Popov V.N."/>
        </authorList>
    </citation>
    <scope>NUCLEOTIDE SEQUENCE [LARGE SCALE GENOMIC DNA]</scope>
</reference>
<organism evidence="1 2">
    <name type="scientific">Clunio marinus</name>
    <dbReference type="NCBI Taxonomy" id="568069"/>
    <lineage>
        <taxon>Eukaryota</taxon>
        <taxon>Metazoa</taxon>
        <taxon>Ecdysozoa</taxon>
        <taxon>Arthropoda</taxon>
        <taxon>Hexapoda</taxon>
        <taxon>Insecta</taxon>
        <taxon>Pterygota</taxon>
        <taxon>Neoptera</taxon>
        <taxon>Endopterygota</taxon>
        <taxon>Diptera</taxon>
        <taxon>Nematocera</taxon>
        <taxon>Chironomoidea</taxon>
        <taxon>Chironomidae</taxon>
        <taxon>Clunio</taxon>
    </lineage>
</organism>